<dbReference type="InterPro" id="IPR052016">
    <property type="entry name" value="Bact_Sigma-Reg"/>
</dbReference>
<evidence type="ECO:0000313" key="5">
    <source>
        <dbReference type="Proteomes" id="UP000199093"/>
    </source>
</evidence>
<dbReference type="Pfam" id="PF00072">
    <property type="entry name" value="Response_reg"/>
    <property type="match status" value="1"/>
</dbReference>
<name>A0A1G8NG77_9RHOB</name>
<sequence length="416" mass="45789">MLPHAYDSAAAGEATGQIRRVLVVDDSQMQRRILCAMLRQWGFEVWQADSGEAALRLCADLLPDAVLSDWMMPGMDGLDFCRRFRALQRDSYGYFILLTSKSDKGEIARGLDAGADDFLTKPVDAGELRARINAGARILAMQRQLSDTLGELRAAYDAVDRDLRQARTIQQALVPQRSRVFGTSRVSLLLKPCGHVGGDLVGMFSHCDRKLGLYSLDVSGHGITSALMTARIAGYLGGDFPDQNIALDRILQGTLFRPPEDVAQRLNARLSADPGVVEYLTMAYAVADLQTGRVDLVQAGHPPPLLLRADGSTEFVGRGGLPIGLIPQARYDRLSLWLKPGDRLLLYSDGITEATLRDGTLLDQDGLRMLARTCQGEGTEYLDDLFWRLTEATRHGARLEDDISAALLEFAPDQRR</sequence>
<feature type="domain" description="Response regulatory" evidence="3">
    <location>
        <begin position="20"/>
        <end position="136"/>
    </location>
</feature>
<dbReference type="GO" id="GO:0016791">
    <property type="term" value="F:phosphatase activity"/>
    <property type="evidence" value="ECO:0007669"/>
    <property type="project" value="TreeGrafter"/>
</dbReference>
<evidence type="ECO:0000256" key="1">
    <source>
        <dbReference type="ARBA" id="ARBA00022801"/>
    </source>
</evidence>
<dbReference type="OrthoDB" id="9811749at2"/>
<dbReference type="Gene3D" id="3.60.40.10">
    <property type="entry name" value="PPM-type phosphatase domain"/>
    <property type="match status" value="1"/>
</dbReference>
<accession>A0A1G8NG77</accession>
<dbReference type="InterPro" id="IPR001932">
    <property type="entry name" value="PPM-type_phosphatase-like_dom"/>
</dbReference>
<dbReference type="PANTHER" id="PTHR43156">
    <property type="entry name" value="STAGE II SPORULATION PROTEIN E-RELATED"/>
    <property type="match status" value="1"/>
</dbReference>
<dbReference type="RefSeq" id="WP_089847537.1">
    <property type="nucleotide sequence ID" value="NZ_FNEJ01000010.1"/>
</dbReference>
<evidence type="ECO:0000259" key="3">
    <source>
        <dbReference type="PROSITE" id="PS50110"/>
    </source>
</evidence>
<keyword evidence="5" id="KW-1185">Reference proteome</keyword>
<dbReference type="SMART" id="SM00448">
    <property type="entry name" value="REC"/>
    <property type="match status" value="1"/>
</dbReference>
<dbReference type="STRING" id="555512.SAMN04487993_101048"/>
<organism evidence="4 5">
    <name type="scientific">Salipiger marinus</name>
    <dbReference type="NCBI Taxonomy" id="555512"/>
    <lineage>
        <taxon>Bacteria</taxon>
        <taxon>Pseudomonadati</taxon>
        <taxon>Pseudomonadota</taxon>
        <taxon>Alphaproteobacteria</taxon>
        <taxon>Rhodobacterales</taxon>
        <taxon>Roseobacteraceae</taxon>
        <taxon>Salipiger</taxon>
    </lineage>
</organism>
<protein>
    <submittedName>
        <fullName evidence="4">Serine phosphatase RsbU, regulator of sigma subunit</fullName>
    </submittedName>
</protein>
<dbReference type="Gene3D" id="3.40.50.2300">
    <property type="match status" value="1"/>
</dbReference>
<dbReference type="SUPFAM" id="SSF52172">
    <property type="entry name" value="CheY-like"/>
    <property type="match status" value="1"/>
</dbReference>
<dbReference type="GO" id="GO:0000160">
    <property type="term" value="P:phosphorelay signal transduction system"/>
    <property type="evidence" value="ECO:0007669"/>
    <property type="project" value="InterPro"/>
</dbReference>
<feature type="modified residue" description="4-aspartylphosphate" evidence="2">
    <location>
        <position position="69"/>
    </location>
</feature>
<keyword evidence="1" id="KW-0378">Hydrolase</keyword>
<proteinExistence type="predicted"/>
<dbReference type="InterPro" id="IPR001789">
    <property type="entry name" value="Sig_transdc_resp-reg_receiver"/>
</dbReference>
<dbReference type="EMBL" id="FNEJ01000010">
    <property type="protein sequence ID" value="SDI79142.1"/>
    <property type="molecule type" value="Genomic_DNA"/>
</dbReference>
<dbReference type="SMART" id="SM00331">
    <property type="entry name" value="PP2C_SIG"/>
    <property type="match status" value="1"/>
</dbReference>
<dbReference type="SUPFAM" id="SSF81606">
    <property type="entry name" value="PP2C-like"/>
    <property type="match status" value="1"/>
</dbReference>
<reference evidence="4 5" key="1">
    <citation type="submission" date="2016-10" db="EMBL/GenBank/DDBJ databases">
        <authorList>
            <person name="de Groot N.N."/>
        </authorList>
    </citation>
    <scope>NUCLEOTIDE SEQUENCE [LARGE SCALE GENOMIC DNA]</scope>
    <source>
        <strain evidence="4 5">DSM 26424</strain>
    </source>
</reference>
<evidence type="ECO:0000313" key="4">
    <source>
        <dbReference type="EMBL" id="SDI79142.1"/>
    </source>
</evidence>
<evidence type="ECO:0000256" key="2">
    <source>
        <dbReference type="PROSITE-ProRule" id="PRU00169"/>
    </source>
</evidence>
<dbReference type="InterPro" id="IPR036457">
    <property type="entry name" value="PPM-type-like_dom_sf"/>
</dbReference>
<keyword evidence="2" id="KW-0597">Phosphoprotein</keyword>
<dbReference type="PANTHER" id="PTHR43156:SF2">
    <property type="entry name" value="STAGE II SPORULATION PROTEIN E"/>
    <property type="match status" value="1"/>
</dbReference>
<dbReference type="InterPro" id="IPR011006">
    <property type="entry name" value="CheY-like_superfamily"/>
</dbReference>
<dbReference type="Pfam" id="PF07228">
    <property type="entry name" value="SpoIIE"/>
    <property type="match status" value="1"/>
</dbReference>
<dbReference type="PROSITE" id="PS50110">
    <property type="entry name" value="RESPONSE_REGULATORY"/>
    <property type="match status" value="1"/>
</dbReference>
<dbReference type="AlphaFoldDB" id="A0A1G8NG77"/>
<dbReference type="Proteomes" id="UP000199093">
    <property type="component" value="Unassembled WGS sequence"/>
</dbReference>
<gene>
    <name evidence="4" type="ORF">SAMN04487993_101048</name>
</gene>